<feature type="transmembrane region" description="Helical" evidence="2">
    <location>
        <begin position="105"/>
        <end position="122"/>
    </location>
</feature>
<keyword evidence="2" id="KW-0472">Membrane</keyword>
<evidence type="ECO:0000313" key="4">
    <source>
        <dbReference type="EMBL" id="GAA0947846.1"/>
    </source>
</evidence>
<evidence type="ECO:0000313" key="5">
    <source>
        <dbReference type="Proteomes" id="UP001500665"/>
    </source>
</evidence>
<dbReference type="Pfam" id="PF13487">
    <property type="entry name" value="HD_5"/>
    <property type="match status" value="1"/>
</dbReference>
<feature type="transmembrane region" description="Helical" evidence="2">
    <location>
        <begin position="142"/>
        <end position="164"/>
    </location>
</feature>
<feature type="transmembrane region" description="Helical" evidence="2">
    <location>
        <begin position="39"/>
        <end position="58"/>
    </location>
</feature>
<feature type="transmembrane region" description="Helical" evidence="2">
    <location>
        <begin position="176"/>
        <end position="196"/>
    </location>
</feature>
<dbReference type="EMBL" id="BAAAHH010000007">
    <property type="protein sequence ID" value="GAA0947846.1"/>
    <property type="molecule type" value="Genomic_DNA"/>
</dbReference>
<keyword evidence="2" id="KW-0812">Transmembrane</keyword>
<keyword evidence="5" id="KW-1185">Reference proteome</keyword>
<evidence type="ECO:0000259" key="3">
    <source>
        <dbReference type="PROSITE" id="PS51832"/>
    </source>
</evidence>
<gene>
    <name evidence="4" type="ORF">GCM10009550_23710</name>
</gene>
<dbReference type="InterPro" id="IPR003607">
    <property type="entry name" value="HD/PDEase_dom"/>
</dbReference>
<dbReference type="Proteomes" id="UP001500665">
    <property type="component" value="Unassembled WGS sequence"/>
</dbReference>
<feature type="region of interest" description="Disordered" evidence="1">
    <location>
        <begin position="425"/>
        <end position="449"/>
    </location>
</feature>
<feature type="transmembrane region" description="Helical" evidence="2">
    <location>
        <begin position="12"/>
        <end position="32"/>
    </location>
</feature>
<feature type="domain" description="HD-GYP" evidence="3">
    <location>
        <begin position="225"/>
        <end position="420"/>
    </location>
</feature>
<feature type="compositionally biased region" description="Basic and acidic residues" evidence="1">
    <location>
        <begin position="425"/>
        <end position="437"/>
    </location>
</feature>
<dbReference type="SMART" id="SM00471">
    <property type="entry name" value="HDc"/>
    <property type="match status" value="1"/>
</dbReference>
<protein>
    <submittedName>
        <fullName evidence="4">HD-GYP domain-containing protein</fullName>
    </submittedName>
</protein>
<feature type="transmembrane region" description="Helical" evidence="2">
    <location>
        <begin position="202"/>
        <end position="219"/>
    </location>
</feature>
<comment type="caution">
    <text evidence="4">The sequence shown here is derived from an EMBL/GenBank/DDBJ whole genome shotgun (WGS) entry which is preliminary data.</text>
</comment>
<sequence>MRERHGLPAAAWSYVAAVVGGAVLVLATASYADVRPRTFIVLAALFLICDSAPALLNLERARVSLSFSACLASVVLLGPEGAALVGACALAAFQRIALVKRIYNAAQFALCGYIAGTVHELLRPVGPHVPWQLAADLKLLPFLGALFAYVACNLVMVGGILLLSRQATARALVGEIRLLAPGLLGYGSFGLLIAEVYLAVDLFAPVLVLLPLFTARWAFAQTRAQQRAHEATLAALCQAVETKDYYTRGHSERVSRGAVMIAEEIGMSPARLEAIRFAGMLHDVGKLGVPTKVLQKDGPLSETEFAAIQLHPMRGLEILKDIGFLDEALTGIMHHHEKLNGRGYPMGLAGDEIPEFARIIGVADAFDAMTSTRSYRPARSVAEGVAELRRCSGTDFDPQMVEAFLRALEKTEWNPPRQVVVPEGEHVQTTRQDHDDPSAPLKVMGEGAW</sequence>
<evidence type="ECO:0000256" key="2">
    <source>
        <dbReference type="SAM" id="Phobius"/>
    </source>
</evidence>
<dbReference type="PROSITE" id="PS51832">
    <property type="entry name" value="HD_GYP"/>
    <property type="match status" value="1"/>
</dbReference>
<dbReference type="PANTHER" id="PTHR45228:SF4">
    <property type="entry name" value="LIPOPROTEIN"/>
    <property type="match status" value="1"/>
</dbReference>
<reference evidence="4 5" key="1">
    <citation type="journal article" date="2019" name="Int. J. Syst. Evol. Microbiol.">
        <title>The Global Catalogue of Microorganisms (GCM) 10K type strain sequencing project: providing services to taxonomists for standard genome sequencing and annotation.</title>
        <authorList>
            <consortium name="The Broad Institute Genomics Platform"/>
            <consortium name="The Broad Institute Genome Sequencing Center for Infectious Disease"/>
            <person name="Wu L."/>
            <person name="Ma J."/>
        </authorList>
    </citation>
    <scope>NUCLEOTIDE SEQUENCE [LARGE SCALE GENOMIC DNA]</scope>
    <source>
        <strain evidence="4 5">JCM 10696</strain>
    </source>
</reference>
<organism evidence="4 5">
    <name type="scientific">Actinocorallia libanotica</name>
    <dbReference type="NCBI Taxonomy" id="46162"/>
    <lineage>
        <taxon>Bacteria</taxon>
        <taxon>Bacillati</taxon>
        <taxon>Actinomycetota</taxon>
        <taxon>Actinomycetes</taxon>
        <taxon>Streptosporangiales</taxon>
        <taxon>Thermomonosporaceae</taxon>
        <taxon>Actinocorallia</taxon>
    </lineage>
</organism>
<dbReference type="RefSeq" id="WP_344239824.1">
    <property type="nucleotide sequence ID" value="NZ_BAAAHH010000007.1"/>
</dbReference>
<evidence type="ECO:0000256" key="1">
    <source>
        <dbReference type="SAM" id="MobiDB-lite"/>
    </source>
</evidence>
<dbReference type="CDD" id="cd00077">
    <property type="entry name" value="HDc"/>
    <property type="match status" value="1"/>
</dbReference>
<dbReference type="SUPFAM" id="SSF109604">
    <property type="entry name" value="HD-domain/PDEase-like"/>
    <property type="match status" value="1"/>
</dbReference>
<name>A0ABN1QVR4_9ACTN</name>
<proteinExistence type="predicted"/>
<dbReference type="InterPro" id="IPR037522">
    <property type="entry name" value="HD_GYP_dom"/>
</dbReference>
<dbReference type="InterPro" id="IPR052020">
    <property type="entry name" value="Cyclic_di-GMP/3'3'-cGAMP_PDE"/>
</dbReference>
<dbReference type="Gene3D" id="1.10.3210.10">
    <property type="entry name" value="Hypothetical protein af1432"/>
    <property type="match status" value="1"/>
</dbReference>
<accession>A0ABN1QVR4</accession>
<keyword evidence="2" id="KW-1133">Transmembrane helix</keyword>
<dbReference type="PANTHER" id="PTHR45228">
    <property type="entry name" value="CYCLIC DI-GMP PHOSPHODIESTERASE TM_0186-RELATED"/>
    <property type="match status" value="1"/>
</dbReference>
<feature type="transmembrane region" description="Helical" evidence="2">
    <location>
        <begin position="64"/>
        <end position="93"/>
    </location>
</feature>